<dbReference type="InterPro" id="IPR051083">
    <property type="entry name" value="GrpII_Intron_Splice-Mob/Def"/>
</dbReference>
<dbReference type="PANTHER" id="PTHR34047:SF8">
    <property type="entry name" value="PROTEIN YKFC"/>
    <property type="match status" value="1"/>
</dbReference>
<proteinExistence type="inferred from homology"/>
<gene>
    <name evidence="3" type="ORF">GCM10007160_26910</name>
</gene>
<name>A0ABQ2YWT9_9GAMM</name>
<dbReference type="PANTHER" id="PTHR34047">
    <property type="entry name" value="NUCLEAR INTRON MATURASE 1, MITOCHONDRIAL-RELATED"/>
    <property type="match status" value="1"/>
</dbReference>
<comment type="caution">
    <text evidence="3">The sequence shown here is derived from an EMBL/GenBank/DDBJ whole genome shotgun (WGS) entry which is preliminary data.</text>
</comment>
<protein>
    <recommendedName>
        <fullName evidence="2">Reverse transcriptase domain-containing protein</fullName>
    </recommendedName>
</protein>
<dbReference type="InterPro" id="IPR043502">
    <property type="entry name" value="DNA/RNA_pol_sf"/>
</dbReference>
<evidence type="ECO:0000256" key="1">
    <source>
        <dbReference type="ARBA" id="ARBA00034120"/>
    </source>
</evidence>
<feature type="domain" description="Reverse transcriptase" evidence="2">
    <location>
        <begin position="82"/>
        <end position="244"/>
    </location>
</feature>
<accession>A0ABQ2YWT9</accession>
<dbReference type="CDD" id="cd01651">
    <property type="entry name" value="RT_G2_intron"/>
    <property type="match status" value="1"/>
</dbReference>
<comment type="similarity">
    <text evidence="1">Belongs to the bacterial reverse transcriptase family.</text>
</comment>
<organism evidence="3 4">
    <name type="scientific">Litchfieldella qijiaojingensis</name>
    <dbReference type="NCBI Taxonomy" id="980347"/>
    <lineage>
        <taxon>Bacteria</taxon>
        <taxon>Pseudomonadati</taxon>
        <taxon>Pseudomonadota</taxon>
        <taxon>Gammaproteobacteria</taxon>
        <taxon>Oceanospirillales</taxon>
        <taxon>Halomonadaceae</taxon>
        <taxon>Litchfieldella</taxon>
    </lineage>
</organism>
<keyword evidence="4" id="KW-1185">Reference proteome</keyword>
<reference evidence="4" key="1">
    <citation type="journal article" date="2019" name="Int. J. Syst. Evol. Microbiol.">
        <title>The Global Catalogue of Microorganisms (GCM) 10K type strain sequencing project: providing services to taxonomists for standard genome sequencing and annotation.</title>
        <authorList>
            <consortium name="The Broad Institute Genomics Platform"/>
            <consortium name="The Broad Institute Genome Sequencing Center for Infectious Disease"/>
            <person name="Wu L."/>
            <person name="Ma J."/>
        </authorList>
    </citation>
    <scope>NUCLEOTIDE SEQUENCE [LARGE SCALE GENOMIC DNA]</scope>
    <source>
        <strain evidence="4">KCTC 22228</strain>
    </source>
</reference>
<evidence type="ECO:0000313" key="4">
    <source>
        <dbReference type="Proteomes" id="UP000653056"/>
    </source>
</evidence>
<evidence type="ECO:0000259" key="2">
    <source>
        <dbReference type="PROSITE" id="PS50878"/>
    </source>
</evidence>
<dbReference type="Proteomes" id="UP000653056">
    <property type="component" value="Unassembled WGS sequence"/>
</dbReference>
<dbReference type="Pfam" id="PF00078">
    <property type="entry name" value="RVT_1"/>
    <property type="match status" value="1"/>
</dbReference>
<dbReference type="InterPro" id="IPR000477">
    <property type="entry name" value="RT_dom"/>
</dbReference>
<dbReference type="SUPFAM" id="SSF56672">
    <property type="entry name" value="DNA/RNA polymerases"/>
    <property type="match status" value="1"/>
</dbReference>
<evidence type="ECO:0000313" key="3">
    <source>
        <dbReference type="EMBL" id="GGX97876.1"/>
    </source>
</evidence>
<dbReference type="PROSITE" id="PS50878">
    <property type="entry name" value="RT_POL"/>
    <property type="match status" value="1"/>
</dbReference>
<sequence>MNTGALWPSLALAEIRVLGLQKKLHQWAREDSQRQFDDLFNLICDPAFLVVAWQRVGARTAGVDGVTPRSIGDDATELLQALRAQLKAQQFAPMPVREKRIPKANGKFRRLGIPTTLDRVVQASLKLVLEPIFEADFKPCSYGFRPNRRAQDAIAEIHFLTSPPRNYGWVFEGNIQACFDEIDHTALMDRVRRRIADKRVLRLIKAFLRAGILQEDRQARATITGTPQGGIITSRTMLHTFSFC</sequence>
<dbReference type="EMBL" id="BMXS01000013">
    <property type="protein sequence ID" value="GGX97876.1"/>
    <property type="molecule type" value="Genomic_DNA"/>
</dbReference>